<organism evidence="2 3">
    <name type="scientific">Cladophialophora yegresii CBS 114405</name>
    <dbReference type="NCBI Taxonomy" id="1182544"/>
    <lineage>
        <taxon>Eukaryota</taxon>
        <taxon>Fungi</taxon>
        <taxon>Dikarya</taxon>
        <taxon>Ascomycota</taxon>
        <taxon>Pezizomycotina</taxon>
        <taxon>Eurotiomycetes</taxon>
        <taxon>Chaetothyriomycetidae</taxon>
        <taxon>Chaetothyriales</taxon>
        <taxon>Herpotrichiellaceae</taxon>
        <taxon>Cladophialophora</taxon>
    </lineage>
</organism>
<evidence type="ECO:0000313" key="2">
    <source>
        <dbReference type="EMBL" id="EXJ56718.1"/>
    </source>
</evidence>
<name>W9VMG1_9EURO</name>
<dbReference type="Proteomes" id="UP000019473">
    <property type="component" value="Unassembled WGS sequence"/>
</dbReference>
<dbReference type="RefSeq" id="XP_007759252.1">
    <property type="nucleotide sequence ID" value="XM_007761062.1"/>
</dbReference>
<dbReference type="EMBL" id="AMGW01000005">
    <property type="protein sequence ID" value="EXJ56718.1"/>
    <property type="molecule type" value="Genomic_DNA"/>
</dbReference>
<evidence type="ECO:0000313" key="3">
    <source>
        <dbReference type="Proteomes" id="UP000019473"/>
    </source>
</evidence>
<evidence type="ECO:0000256" key="1">
    <source>
        <dbReference type="SAM" id="SignalP"/>
    </source>
</evidence>
<feature type="chain" id="PRO_5004934069" description="Cell wall mannoprotein" evidence="1">
    <location>
        <begin position="18"/>
        <end position="528"/>
    </location>
</feature>
<accession>W9VMG1</accession>
<dbReference type="HOGENOM" id="CLU_026014_1_0_1"/>
<evidence type="ECO:0008006" key="4">
    <source>
        <dbReference type="Google" id="ProtNLM"/>
    </source>
</evidence>
<reference evidence="2 3" key="1">
    <citation type="submission" date="2013-03" db="EMBL/GenBank/DDBJ databases">
        <title>The Genome Sequence of Cladophialophora yegresii CBS 114405.</title>
        <authorList>
            <consortium name="The Broad Institute Genomics Platform"/>
            <person name="Cuomo C."/>
            <person name="de Hoog S."/>
            <person name="Gorbushina A."/>
            <person name="Walker B."/>
            <person name="Young S.K."/>
            <person name="Zeng Q."/>
            <person name="Gargeya S."/>
            <person name="Fitzgerald M."/>
            <person name="Haas B."/>
            <person name="Abouelleil A."/>
            <person name="Allen A.W."/>
            <person name="Alvarado L."/>
            <person name="Arachchi H.M."/>
            <person name="Berlin A.M."/>
            <person name="Chapman S.B."/>
            <person name="Gainer-Dewar J."/>
            <person name="Goldberg J."/>
            <person name="Griggs A."/>
            <person name="Gujja S."/>
            <person name="Hansen M."/>
            <person name="Howarth C."/>
            <person name="Imamovic A."/>
            <person name="Ireland A."/>
            <person name="Larimer J."/>
            <person name="McCowan C."/>
            <person name="Murphy C."/>
            <person name="Pearson M."/>
            <person name="Poon T.W."/>
            <person name="Priest M."/>
            <person name="Roberts A."/>
            <person name="Saif S."/>
            <person name="Shea T."/>
            <person name="Sisk P."/>
            <person name="Sykes S."/>
            <person name="Wortman J."/>
            <person name="Nusbaum C."/>
            <person name="Birren B."/>
        </authorList>
    </citation>
    <scope>NUCLEOTIDE SEQUENCE [LARGE SCALE GENOMIC DNA]</scope>
    <source>
        <strain evidence="2 3">CBS 114405</strain>
    </source>
</reference>
<dbReference type="STRING" id="1182544.W9VMG1"/>
<dbReference type="AlphaFoldDB" id="W9VMG1"/>
<keyword evidence="3" id="KW-1185">Reference proteome</keyword>
<keyword evidence="1" id="KW-0732">Signal</keyword>
<feature type="signal peptide" evidence="1">
    <location>
        <begin position="1"/>
        <end position="17"/>
    </location>
</feature>
<dbReference type="GeneID" id="19181637"/>
<proteinExistence type="predicted"/>
<dbReference type="InterPro" id="IPR053216">
    <property type="entry name" value="Appressorial_penetr-assoc"/>
</dbReference>
<comment type="caution">
    <text evidence="2">The sequence shown here is derived from an EMBL/GenBank/DDBJ whole genome shotgun (WGS) entry which is preliminary data.</text>
</comment>
<protein>
    <recommendedName>
        <fullName evidence="4">Cell wall mannoprotein</fullName>
    </recommendedName>
</protein>
<dbReference type="OrthoDB" id="2153847at2759"/>
<sequence>MRNEIAAVLLAVGLSAGSPFAHESHKREVPQEHSHNHFLDLVRTSLNLNNPRQIADPVFGLLGNAAAAGGAGRITNLDCLQQETADQAFTNAKQAGDLVGMAGALVYRALERNTGSVGLASVLCTETASNPEIAALSQHQDPASDNAASVNKGITLALAQQLAGIGVDPLLALEAGTFAPGQIGDPTAKGNSCDTVDDEPGCIFSEKLLVFDATEEEINSAVAGISQTFTGTGVISATDIDLAALPVASAAGDVAVSTPATAAAVVTSVTECVVAASTAAPASSCTVITTTVGINSGMSTVVTSAATAATAVAVAAGSGVNIQSFTGTLGGSPPPVVSGTGDRPFTVKGDTFVNAAAALQRSCSVQHNACSDAANSGALAGGQQQCETQEDECNAFDGLTKKHKRALDFGSCGNPTILFEAGLDGRNTEAFIAEDQTNFNHGSALNIAVIAGFICQRLGSPCNAPADVQASCTSASAQAVATSQNQAAADVFNSILGVGSGSAEQVTNAVAAVAATPAATVMTITTCT</sequence>
<dbReference type="eggNOG" id="ENOG502QTC3">
    <property type="taxonomic scope" value="Eukaryota"/>
</dbReference>
<dbReference type="PANTHER" id="PTHR34587">
    <property type="entry name" value="VWFA DOMAIN-CONTAINING PROTEIN"/>
    <property type="match status" value="1"/>
</dbReference>
<dbReference type="PANTHER" id="PTHR34587:SF1">
    <property type="entry name" value="CIRCUMSPOROZOITE PROTEIN"/>
    <property type="match status" value="1"/>
</dbReference>
<dbReference type="VEuPathDB" id="FungiDB:A1O7_07062"/>
<gene>
    <name evidence="2" type="ORF">A1O7_07062</name>
</gene>